<dbReference type="PANTHER" id="PTHR47926:SF510">
    <property type="entry name" value="PENTATRICOPEPTIDE REPEAT-CONTAINING PROTEIN"/>
    <property type="match status" value="1"/>
</dbReference>
<keyword evidence="2" id="KW-1185">Reference proteome</keyword>
<dbReference type="GO" id="GO:0003723">
    <property type="term" value="F:RNA binding"/>
    <property type="evidence" value="ECO:0007669"/>
    <property type="project" value="InterPro"/>
</dbReference>
<dbReference type="AlphaFoldDB" id="A0AAP0FXS2"/>
<comment type="caution">
    <text evidence="1">The sequence shown here is derived from an EMBL/GenBank/DDBJ whole genome shotgun (WGS) entry which is preliminary data.</text>
</comment>
<dbReference type="InterPro" id="IPR011990">
    <property type="entry name" value="TPR-like_helical_dom_sf"/>
</dbReference>
<dbReference type="EMBL" id="JBBWWQ010000017">
    <property type="protein sequence ID" value="KAK8923588.1"/>
    <property type="molecule type" value="Genomic_DNA"/>
</dbReference>
<gene>
    <name evidence="1" type="primary">PDE247</name>
    <name evidence="1" type="ORF">KSP39_PZI019846</name>
</gene>
<dbReference type="Proteomes" id="UP001418222">
    <property type="component" value="Unassembled WGS sequence"/>
</dbReference>
<accession>A0AAP0FXS2</accession>
<dbReference type="Gene3D" id="1.25.40.10">
    <property type="entry name" value="Tetratricopeptide repeat domain"/>
    <property type="match status" value="1"/>
</dbReference>
<evidence type="ECO:0000313" key="1">
    <source>
        <dbReference type="EMBL" id="KAK8923588.1"/>
    </source>
</evidence>
<name>A0AAP0FXS2_9ASPA</name>
<reference evidence="1 2" key="1">
    <citation type="journal article" date="2022" name="Nat. Plants">
        <title>Genomes of leafy and leafless Platanthera orchids illuminate the evolution of mycoheterotrophy.</title>
        <authorList>
            <person name="Li M.H."/>
            <person name="Liu K.W."/>
            <person name="Li Z."/>
            <person name="Lu H.C."/>
            <person name="Ye Q.L."/>
            <person name="Zhang D."/>
            <person name="Wang J.Y."/>
            <person name="Li Y.F."/>
            <person name="Zhong Z.M."/>
            <person name="Liu X."/>
            <person name="Yu X."/>
            <person name="Liu D.K."/>
            <person name="Tu X.D."/>
            <person name="Liu B."/>
            <person name="Hao Y."/>
            <person name="Liao X.Y."/>
            <person name="Jiang Y.T."/>
            <person name="Sun W.H."/>
            <person name="Chen J."/>
            <person name="Chen Y.Q."/>
            <person name="Ai Y."/>
            <person name="Zhai J.W."/>
            <person name="Wu S.S."/>
            <person name="Zhou Z."/>
            <person name="Hsiao Y.Y."/>
            <person name="Wu W.L."/>
            <person name="Chen Y.Y."/>
            <person name="Lin Y.F."/>
            <person name="Hsu J.L."/>
            <person name="Li C.Y."/>
            <person name="Wang Z.W."/>
            <person name="Zhao X."/>
            <person name="Zhong W.Y."/>
            <person name="Ma X.K."/>
            <person name="Ma L."/>
            <person name="Huang J."/>
            <person name="Chen G.Z."/>
            <person name="Huang M.Z."/>
            <person name="Huang L."/>
            <person name="Peng D.H."/>
            <person name="Luo Y.B."/>
            <person name="Zou S.Q."/>
            <person name="Chen S.P."/>
            <person name="Lan S."/>
            <person name="Tsai W.C."/>
            <person name="Van de Peer Y."/>
            <person name="Liu Z.J."/>
        </authorList>
    </citation>
    <scope>NUCLEOTIDE SEQUENCE [LARGE SCALE GENOMIC DNA]</scope>
    <source>
        <strain evidence="1">Lor287</strain>
    </source>
</reference>
<dbReference type="GO" id="GO:0009451">
    <property type="term" value="P:RNA modification"/>
    <property type="evidence" value="ECO:0007669"/>
    <property type="project" value="InterPro"/>
</dbReference>
<evidence type="ECO:0000313" key="2">
    <source>
        <dbReference type="Proteomes" id="UP001418222"/>
    </source>
</evidence>
<dbReference type="PANTHER" id="PTHR47926">
    <property type="entry name" value="PENTATRICOPEPTIDE REPEAT-CONTAINING PROTEIN"/>
    <property type="match status" value="1"/>
</dbReference>
<protein>
    <submittedName>
        <fullName evidence="1">Pentatricopeptide repeat-containing protein</fullName>
    </submittedName>
</protein>
<organism evidence="1 2">
    <name type="scientific">Platanthera zijinensis</name>
    <dbReference type="NCBI Taxonomy" id="2320716"/>
    <lineage>
        <taxon>Eukaryota</taxon>
        <taxon>Viridiplantae</taxon>
        <taxon>Streptophyta</taxon>
        <taxon>Embryophyta</taxon>
        <taxon>Tracheophyta</taxon>
        <taxon>Spermatophyta</taxon>
        <taxon>Magnoliopsida</taxon>
        <taxon>Liliopsida</taxon>
        <taxon>Asparagales</taxon>
        <taxon>Orchidaceae</taxon>
        <taxon>Orchidoideae</taxon>
        <taxon>Orchideae</taxon>
        <taxon>Orchidinae</taxon>
        <taxon>Platanthera</taxon>
    </lineage>
</organism>
<proteinExistence type="predicted"/>
<dbReference type="InterPro" id="IPR046960">
    <property type="entry name" value="PPR_At4g14850-like_plant"/>
</dbReference>
<sequence>MPSGSSGPSLEEAVSLEESMPMKPNEVLLGSLMATCRFHGDVELAERLMDLLQVKLETDSNYVLLSNIYTAM</sequence>